<dbReference type="RefSeq" id="WP_200310919.1">
    <property type="nucleotide sequence ID" value="NZ_JAENIM010000036.1"/>
</dbReference>
<protein>
    <submittedName>
        <fullName evidence="9">RDD family protein</fullName>
    </submittedName>
</protein>
<evidence type="ECO:0000259" key="8">
    <source>
        <dbReference type="Pfam" id="PF06271"/>
    </source>
</evidence>
<comment type="caution">
    <text evidence="9">The sequence shown here is derived from an EMBL/GenBank/DDBJ whole genome shotgun (WGS) entry which is preliminary data.</text>
</comment>
<dbReference type="PANTHER" id="PTHR36115:SF9">
    <property type="entry name" value="LMO1584 PROTEIN"/>
    <property type="match status" value="1"/>
</dbReference>
<evidence type="ECO:0000256" key="7">
    <source>
        <dbReference type="SAM" id="Phobius"/>
    </source>
</evidence>
<dbReference type="Proteomes" id="UP000624703">
    <property type="component" value="Unassembled WGS sequence"/>
</dbReference>
<reference evidence="9" key="1">
    <citation type="submission" date="2021-01" db="EMBL/GenBank/DDBJ databases">
        <title>Modified the classification status of verrucomicrobia.</title>
        <authorList>
            <person name="Feng X."/>
        </authorList>
    </citation>
    <scope>NUCLEOTIDE SEQUENCE</scope>
    <source>
        <strain evidence="9">_KCTC 22039</strain>
    </source>
</reference>
<evidence type="ECO:0000313" key="10">
    <source>
        <dbReference type="Proteomes" id="UP000624703"/>
    </source>
</evidence>
<evidence type="ECO:0000256" key="6">
    <source>
        <dbReference type="SAM" id="MobiDB-lite"/>
    </source>
</evidence>
<evidence type="ECO:0000256" key="1">
    <source>
        <dbReference type="ARBA" id="ARBA00004651"/>
    </source>
</evidence>
<proteinExistence type="predicted"/>
<dbReference type="PANTHER" id="PTHR36115">
    <property type="entry name" value="PROLINE-RICH ANTIGEN HOMOLOG-RELATED"/>
    <property type="match status" value="1"/>
</dbReference>
<feature type="transmembrane region" description="Helical" evidence="7">
    <location>
        <begin position="68"/>
        <end position="90"/>
    </location>
</feature>
<keyword evidence="3 7" id="KW-0812">Transmembrane</keyword>
<dbReference type="GO" id="GO:0005886">
    <property type="term" value="C:plasma membrane"/>
    <property type="evidence" value="ECO:0007669"/>
    <property type="project" value="UniProtKB-SubCell"/>
</dbReference>
<dbReference type="EMBL" id="JAENIM010000036">
    <property type="protein sequence ID" value="MBK1790897.1"/>
    <property type="molecule type" value="Genomic_DNA"/>
</dbReference>
<keyword evidence="5 7" id="KW-0472">Membrane</keyword>
<evidence type="ECO:0000256" key="4">
    <source>
        <dbReference type="ARBA" id="ARBA00022989"/>
    </source>
</evidence>
<dbReference type="InterPro" id="IPR010432">
    <property type="entry name" value="RDD"/>
</dbReference>
<comment type="subcellular location">
    <subcellularLocation>
        <location evidence="1">Cell membrane</location>
        <topology evidence="1">Multi-pass membrane protein</topology>
    </subcellularLocation>
</comment>
<feature type="transmembrane region" description="Helical" evidence="7">
    <location>
        <begin position="127"/>
        <end position="145"/>
    </location>
</feature>
<keyword evidence="10" id="KW-1185">Reference proteome</keyword>
<accession>A0A8J7MDY5</accession>
<feature type="compositionally biased region" description="Polar residues" evidence="6">
    <location>
        <begin position="7"/>
        <end position="19"/>
    </location>
</feature>
<keyword evidence="2" id="KW-1003">Cell membrane</keyword>
<organism evidence="9 10">
    <name type="scientific">Persicirhabdus sediminis</name>
    <dbReference type="NCBI Taxonomy" id="454144"/>
    <lineage>
        <taxon>Bacteria</taxon>
        <taxon>Pseudomonadati</taxon>
        <taxon>Verrucomicrobiota</taxon>
        <taxon>Verrucomicrobiia</taxon>
        <taxon>Verrucomicrobiales</taxon>
        <taxon>Verrucomicrobiaceae</taxon>
        <taxon>Persicirhabdus</taxon>
    </lineage>
</organism>
<evidence type="ECO:0000256" key="5">
    <source>
        <dbReference type="ARBA" id="ARBA00023136"/>
    </source>
</evidence>
<dbReference type="InterPro" id="IPR051791">
    <property type="entry name" value="Pra-immunoreactive"/>
</dbReference>
<feature type="domain" description="RDD" evidence="8">
    <location>
        <begin position="30"/>
        <end position="157"/>
    </location>
</feature>
<evidence type="ECO:0000313" key="9">
    <source>
        <dbReference type="EMBL" id="MBK1790897.1"/>
    </source>
</evidence>
<feature type="transmembrane region" description="Helical" evidence="7">
    <location>
        <begin position="33"/>
        <end position="61"/>
    </location>
</feature>
<evidence type="ECO:0000256" key="3">
    <source>
        <dbReference type="ARBA" id="ARBA00022692"/>
    </source>
</evidence>
<sequence>MSDVINPYTTPQTNPQSPSMPIPDVGLRTPAGFWLRFCAAFLDSIITGVAGSIVGAIFGFIAGSAGMAMGWIEAGGYLIGTVLGWFYAAFMESSPLQASVGKMAVGIKVTDMQGQRISFARATGRHFAKWISTIILFIGYFMMLFTDKKQTLHDMVSGCLVSRR</sequence>
<name>A0A8J7MDY5_9BACT</name>
<gene>
    <name evidence="9" type="ORF">JIN82_06975</name>
</gene>
<keyword evidence="4 7" id="KW-1133">Transmembrane helix</keyword>
<dbReference type="AlphaFoldDB" id="A0A8J7MDY5"/>
<evidence type="ECO:0000256" key="2">
    <source>
        <dbReference type="ARBA" id="ARBA00022475"/>
    </source>
</evidence>
<feature type="region of interest" description="Disordered" evidence="6">
    <location>
        <begin position="1"/>
        <end position="21"/>
    </location>
</feature>
<dbReference type="Pfam" id="PF06271">
    <property type="entry name" value="RDD"/>
    <property type="match status" value="1"/>
</dbReference>